<protein>
    <submittedName>
        <fullName evidence="7">DNA mismatch repair protein MSH5</fullName>
    </submittedName>
</protein>
<dbReference type="InterPro" id="IPR036187">
    <property type="entry name" value="DNA_mismatch_repair_MutS_sf"/>
</dbReference>
<dbReference type="PANTHER" id="PTHR11361:SF34">
    <property type="entry name" value="DNA MISMATCH REPAIR PROTEIN MSH1, MITOCHONDRIAL"/>
    <property type="match status" value="1"/>
</dbReference>
<gene>
    <name evidence="7" type="primary">MSH5</name>
    <name evidence="7" type="ORF">TCON_1543</name>
</gene>
<dbReference type="Gene3D" id="1.10.1420.10">
    <property type="match status" value="2"/>
</dbReference>
<dbReference type="SMART" id="SM00534">
    <property type="entry name" value="MUTSac"/>
    <property type="match status" value="1"/>
</dbReference>
<reference evidence="7 8" key="1">
    <citation type="submission" date="2019-01" db="EMBL/GenBank/DDBJ databases">
        <title>Genomes sequencing and comparative genomics of infectious freshwater microsporidia, Cucumispora dikerogammari and Thelohania contejeani.</title>
        <authorList>
            <person name="Cormier A."/>
            <person name="Giraud I."/>
            <person name="Wattier R."/>
            <person name="Teixeira M."/>
            <person name="Grandjean F."/>
            <person name="Rigaud T."/>
            <person name="Cordaux R."/>
        </authorList>
    </citation>
    <scope>NUCLEOTIDE SEQUENCE [LARGE SCALE GENOMIC DNA]</scope>
    <source>
        <strain evidence="7">T1</strain>
        <tissue evidence="7">Spores</tissue>
    </source>
</reference>
<dbReference type="PROSITE" id="PS00486">
    <property type="entry name" value="DNA_MISMATCH_REPAIR_2"/>
    <property type="match status" value="1"/>
</dbReference>
<comment type="caution">
    <text evidence="7">The sequence shown here is derived from an EMBL/GenBank/DDBJ whole genome shotgun (WGS) entry which is preliminary data.</text>
</comment>
<organism evidence="7 8">
    <name type="scientific">Astathelohania contejeani</name>
    <dbReference type="NCBI Taxonomy" id="164912"/>
    <lineage>
        <taxon>Eukaryota</taxon>
        <taxon>Fungi</taxon>
        <taxon>Fungi incertae sedis</taxon>
        <taxon>Microsporidia</taxon>
        <taxon>Astathelohaniidae</taxon>
        <taxon>Astathelohania</taxon>
    </lineage>
</organism>
<dbReference type="EMBL" id="SBIQ01000110">
    <property type="protein sequence ID" value="KAF7683246.1"/>
    <property type="molecule type" value="Genomic_DNA"/>
</dbReference>
<keyword evidence="4" id="KW-0238">DNA-binding</keyword>
<dbReference type="SUPFAM" id="SSF52540">
    <property type="entry name" value="P-loop containing nucleoside triphosphate hydrolases"/>
    <property type="match status" value="1"/>
</dbReference>
<evidence type="ECO:0000256" key="5">
    <source>
        <dbReference type="ARBA" id="ARBA00023204"/>
    </source>
</evidence>
<comment type="similarity">
    <text evidence="1">Belongs to the DNA mismatch repair MutS family.</text>
</comment>
<dbReference type="InterPro" id="IPR003593">
    <property type="entry name" value="AAA+_ATPase"/>
</dbReference>
<dbReference type="InterPro" id="IPR027417">
    <property type="entry name" value="P-loop_NTPase"/>
</dbReference>
<keyword evidence="3" id="KW-0067">ATP-binding</keyword>
<dbReference type="SMART" id="SM00533">
    <property type="entry name" value="MUTSd"/>
    <property type="match status" value="1"/>
</dbReference>
<dbReference type="InterPro" id="IPR000432">
    <property type="entry name" value="DNA_mismatch_repair_MutS_C"/>
</dbReference>
<evidence type="ECO:0000313" key="7">
    <source>
        <dbReference type="EMBL" id="KAF7683246.1"/>
    </source>
</evidence>
<proteinExistence type="inferred from homology"/>
<evidence type="ECO:0000259" key="6">
    <source>
        <dbReference type="PROSITE" id="PS00486"/>
    </source>
</evidence>
<dbReference type="Pfam" id="PF00488">
    <property type="entry name" value="MutS_V"/>
    <property type="match status" value="1"/>
</dbReference>
<dbReference type="Pfam" id="PF05192">
    <property type="entry name" value="MutS_III"/>
    <property type="match status" value="1"/>
</dbReference>
<dbReference type="SMART" id="SM00382">
    <property type="entry name" value="AAA"/>
    <property type="match status" value="1"/>
</dbReference>
<name>A0ABQ7HYK0_9MICR</name>
<dbReference type="InterPro" id="IPR045076">
    <property type="entry name" value="MutS"/>
</dbReference>
<evidence type="ECO:0000256" key="3">
    <source>
        <dbReference type="ARBA" id="ARBA00022840"/>
    </source>
</evidence>
<keyword evidence="5" id="KW-0234">DNA repair</keyword>
<dbReference type="PANTHER" id="PTHR11361">
    <property type="entry name" value="DNA MISMATCH REPAIR PROTEIN MUTS FAMILY MEMBER"/>
    <property type="match status" value="1"/>
</dbReference>
<evidence type="ECO:0000256" key="1">
    <source>
        <dbReference type="ARBA" id="ARBA00006271"/>
    </source>
</evidence>
<dbReference type="Proteomes" id="UP001516464">
    <property type="component" value="Unassembled WGS sequence"/>
</dbReference>
<keyword evidence="2" id="KW-0547">Nucleotide-binding</keyword>
<dbReference type="SUPFAM" id="SSF48334">
    <property type="entry name" value="DNA repair protein MutS, domain III"/>
    <property type="match status" value="1"/>
</dbReference>
<evidence type="ECO:0000313" key="8">
    <source>
        <dbReference type="Proteomes" id="UP001516464"/>
    </source>
</evidence>
<keyword evidence="5" id="KW-0227">DNA damage</keyword>
<keyword evidence="8" id="KW-1185">Reference proteome</keyword>
<evidence type="ECO:0000256" key="2">
    <source>
        <dbReference type="ARBA" id="ARBA00022741"/>
    </source>
</evidence>
<sequence length="694" mass="80055">MKIAQENKNILAVEYQKSYINMCIYLHSTNQFVLLREIYDPMDCSITKSSIYKFDINVCIFSRDMPLARYDCLVETGVEMRLVERSYFARGWSHPCLNASYIGAGKCFRAILKDSLLDWSHITQHFSGKTIGTLGKYKIVTMDLGDYLHLNYDAIKSMNLVSETRHPNPNIKGKSIGNSLFDIINYTQTFEGSKLLKNWLLFPLNKCELIKKRRNVIKYILDEKLTSKLTLHLKKCKNLNHDNFYKKDKKYYFRCIYDFLNGVCELSKVINIKMVDDQLHTIIDCIELIQQVIDFNHESIIIKESVNDVLDHLKKIYELLPSTLNTIGERIAREYNKSLSIIYFPQVGYLIEVDENDKLTNDNTIFEENYNLIMKFKLNGFIYYKNELMEDLDDKLGDIQNRIRDIEIEITNDLKRNIDMLDFDRISEYISIVDCYNSLAIAALKLELLPAELGNNSIKLKRVRNILFQEKKSEVDLEITNSVIVTGPNGSGKSSLLKLIGSLIILNQMGSYLPIESGELKVFDKMFTRISNIESISQEKSAFISDLYQLQEMFHFSTPDSLVLIDELGKGTNIVDGVALYLASLRRLKNCLVISVTHYQAFISGLIEENADNTGERCIIENLTYTLKMLDGVSYNIKDGMCHNSKGLELVNILQFPKGFYEKCIAIKDKLEKGEIVIKEDNNKWAIEKINEII</sequence>
<evidence type="ECO:0000256" key="4">
    <source>
        <dbReference type="ARBA" id="ARBA00023125"/>
    </source>
</evidence>
<dbReference type="InterPro" id="IPR007696">
    <property type="entry name" value="DNA_mismatch_repair_MutS_core"/>
</dbReference>
<feature type="domain" description="DNA mismatch repair proteins mutS family" evidence="6">
    <location>
        <begin position="561"/>
        <end position="577"/>
    </location>
</feature>
<accession>A0ABQ7HYK0</accession>
<dbReference type="Gene3D" id="3.40.50.300">
    <property type="entry name" value="P-loop containing nucleotide triphosphate hydrolases"/>
    <property type="match status" value="1"/>
</dbReference>